<keyword evidence="11" id="KW-1185">Reference proteome</keyword>
<dbReference type="PANTHER" id="PTHR30588">
    <property type="entry name" value="BRANCHED-CHAIN AMINO ACID TRANSPORT SYSTEM 2 CARRIER PROTEIN"/>
    <property type="match status" value="1"/>
</dbReference>
<evidence type="ECO:0000256" key="4">
    <source>
        <dbReference type="ARBA" id="ARBA00022475"/>
    </source>
</evidence>
<organism evidence="10 11">
    <name type="scientific">Veillonella orientalis</name>
    <dbReference type="NCBI Taxonomy" id="2682455"/>
    <lineage>
        <taxon>Bacteria</taxon>
        <taxon>Bacillati</taxon>
        <taxon>Bacillota</taxon>
        <taxon>Negativicutes</taxon>
        <taxon>Veillonellales</taxon>
        <taxon>Veillonellaceae</taxon>
        <taxon>Veillonella</taxon>
    </lineage>
</organism>
<keyword evidence="7 9" id="KW-1133">Transmembrane helix</keyword>
<feature type="transmembrane region" description="Helical" evidence="9">
    <location>
        <begin position="287"/>
        <end position="311"/>
    </location>
</feature>
<evidence type="ECO:0000313" key="10">
    <source>
        <dbReference type="EMBL" id="BBU37058.1"/>
    </source>
</evidence>
<evidence type="ECO:0000256" key="3">
    <source>
        <dbReference type="ARBA" id="ARBA00022448"/>
    </source>
</evidence>
<dbReference type="EMBL" id="AP022322">
    <property type="protein sequence ID" value="BBU37058.1"/>
    <property type="molecule type" value="Genomic_DNA"/>
</dbReference>
<feature type="transmembrane region" description="Helical" evidence="9">
    <location>
        <begin position="378"/>
        <end position="400"/>
    </location>
</feature>
<feature type="transmembrane region" description="Helical" evidence="9">
    <location>
        <begin position="121"/>
        <end position="142"/>
    </location>
</feature>
<evidence type="ECO:0000256" key="8">
    <source>
        <dbReference type="ARBA" id="ARBA00023136"/>
    </source>
</evidence>
<evidence type="ECO:0000256" key="2">
    <source>
        <dbReference type="ARBA" id="ARBA00008540"/>
    </source>
</evidence>
<feature type="transmembrane region" description="Helical" evidence="9">
    <location>
        <begin position="234"/>
        <end position="257"/>
    </location>
</feature>
<dbReference type="Pfam" id="PF05525">
    <property type="entry name" value="Branch_AA_trans"/>
    <property type="match status" value="1"/>
</dbReference>
<evidence type="ECO:0000313" key="11">
    <source>
        <dbReference type="Proteomes" id="UP000679260"/>
    </source>
</evidence>
<feature type="transmembrane region" description="Helical" evidence="9">
    <location>
        <begin position="205"/>
        <end position="222"/>
    </location>
</feature>
<keyword evidence="5 9" id="KW-0812">Transmembrane</keyword>
<evidence type="ECO:0000256" key="5">
    <source>
        <dbReference type="ARBA" id="ARBA00022692"/>
    </source>
</evidence>
<evidence type="ECO:0000256" key="7">
    <source>
        <dbReference type="ARBA" id="ARBA00022989"/>
    </source>
</evidence>
<feature type="transmembrane region" description="Helical" evidence="9">
    <location>
        <begin position="346"/>
        <end position="366"/>
    </location>
</feature>
<name>A0ABM7HIZ5_9FIRM</name>
<feature type="transmembrane region" description="Helical" evidence="9">
    <location>
        <begin position="323"/>
        <end position="340"/>
    </location>
</feature>
<keyword evidence="8 9" id="KW-0472">Membrane</keyword>
<gene>
    <name evidence="10" type="primary">braB</name>
    <name evidence="10" type="ORF">VEIS1202513_15790</name>
</gene>
<keyword evidence="6 9" id="KW-0029">Amino-acid transport</keyword>
<evidence type="ECO:0000256" key="1">
    <source>
        <dbReference type="ARBA" id="ARBA00004651"/>
    </source>
</evidence>
<feature type="transmembrane region" description="Helical" evidence="9">
    <location>
        <begin position="412"/>
        <end position="434"/>
    </location>
</feature>
<dbReference type="Proteomes" id="UP000679260">
    <property type="component" value="Chromosome"/>
</dbReference>
<keyword evidence="3 9" id="KW-0813">Transport</keyword>
<feature type="transmembrane region" description="Helical" evidence="9">
    <location>
        <begin position="12"/>
        <end position="31"/>
    </location>
</feature>
<reference evidence="10 11" key="1">
    <citation type="submission" date="2020-01" db="EMBL/GenBank/DDBJ databases">
        <title>Veillonella burapaensis sp. nov., anaerobic, Gram-stain-negative coccus isolated from saliva of a Thai child.</title>
        <authorList>
            <person name="Mashima I."/>
            <person name="Theodorea C."/>
            <person name="Nakazawa F."/>
            <person name="Thaweboon B."/>
            <person name="Thaweboon S."/>
            <person name="Tamai R."/>
            <person name="Kiyoura Y."/>
        </authorList>
    </citation>
    <scope>NUCLEOTIDE SEQUENCE [LARGE SCALE GENOMIC DNA]</scope>
    <source>
        <strain evidence="10 11">S12025-13</strain>
    </source>
</reference>
<dbReference type="PANTHER" id="PTHR30588:SF0">
    <property type="entry name" value="BRANCHED-CHAIN AMINO ACID PERMEASE BRNQ"/>
    <property type="match status" value="1"/>
</dbReference>
<dbReference type="NCBIfam" id="TIGR00796">
    <property type="entry name" value="livcs"/>
    <property type="match status" value="1"/>
</dbReference>
<feature type="transmembrane region" description="Helical" evidence="9">
    <location>
        <begin position="154"/>
        <end position="172"/>
    </location>
</feature>
<comment type="function">
    <text evidence="9">Component of the transport system for branched-chain amino acids.</text>
</comment>
<dbReference type="InterPro" id="IPR004685">
    <property type="entry name" value="Brnchd-chn_aa_trnsp_Livcs"/>
</dbReference>
<proteinExistence type="inferred from homology"/>
<evidence type="ECO:0000256" key="9">
    <source>
        <dbReference type="RuleBase" id="RU362122"/>
    </source>
</evidence>
<accession>A0ABM7HIZ5</accession>
<sequence>MNGNEKLSARAYWAIGMMLFALFFGAGNLIFPAALGQHAGDNVGWALFGFVLTGVGLPLLGIVAMGYSSCKDVEELASRVHPIYGLIYTIALYLSIGPMFATPRTGTVAYEIAIKPFAEGLHMNMEPIFLAIFFGVSLWLSISPHKLVNRIGNILTPALLLVILLLIVKSFITPIGGYPLPQPAYGDAPTAVLQGFLDGYNTMDALASVVFAILVIDFVRLSGATNHEVITKTVMEVGAIAVGLLGIVYVFIANIGATSVERFGLFDTGAPVLSTSANYLFGDFGQIILAIIVLLACLSTSIGLITSCGTYFHKLTPKISYKLYVVIFSVAAFGLSMFGLKTIISAAIPVLMLLYPLTIVIILLALINDVFGGRRCIYAWTIGLTMISALMTGLETAGIAPDALEGLFTQYIPFQAAGMGWVSFAILGFIVGLIHKGLVSENK</sequence>
<comment type="similarity">
    <text evidence="2 9">Belongs to the branched chain amino acid transporter family.</text>
</comment>
<feature type="transmembrane region" description="Helical" evidence="9">
    <location>
        <begin position="83"/>
        <end position="101"/>
    </location>
</feature>
<feature type="transmembrane region" description="Helical" evidence="9">
    <location>
        <begin position="43"/>
        <end position="63"/>
    </location>
</feature>
<comment type="subcellular location">
    <subcellularLocation>
        <location evidence="1 9">Cell membrane</location>
        <topology evidence="1 9">Multi-pass membrane protein</topology>
    </subcellularLocation>
</comment>
<dbReference type="RefSeq" id="WP_213467255.1">
    <property type="nucleotide sequence ID" value="NZ_AP022322.1"/>
</dbReference>
<keyword evidence="4" id="KW-1003">Cell membrane</keyword>
<protein>
    <recommendedName>
        <fullName evidence="9">Branched-chain amino acid transport system carrier protein</fullName>
    </recommendedName>
</protein>
<evidence type="ECO:0000256" key="6">
    <source>
        <dbReference type="ARBA" id="ARBA00022970"/>
    </source>
</evidence>